<keyword evidence="4" id="KW-1185">Reference proteome</keyword>
<evidence type="ECO:0000256" key="1">
    <source>
        <dbReference type="SAM" id="SignalP"/>
    </source>
</evidence>
<dbReference type="SMART" id="SM00710">
    <property type="entry name" value="PbH1"/>
    <property type="match status" value="5"/>
</dbReference>
<dbReference type="OrthoDB" id="9807299at2"/>
<dbReference type="SUPFAM" id="SSF51126">
    <property type="entry name" value="Pectin lyase-like"/>
    <property type="match status" value="2"/>
</dbReference>
<protein>
    <submittedName>
        <fullName evidence="3">Right handed beta helix region</fullName>
    </submittedName>
</protein>
<dbReference type="EMBL" id="FUWZ01000001">
    <property type="protein sequence ID" value="SJZ65063.1"/>
    <property type="molecule type" value="Genomic_DNA"/>
</dbReference>
<dbReference type="RefSeq" id="WP_078667688.1">
    <property type="nucleotide sequence ID" value="NZ_FUWZ01000001.1"/>
</dbReference>
<feature type="signal peptide" evidence="1">
    <location>
        <begin position="1"/>
        <end position="22"/>
    </location>
</feature>
<accession>A0A1T4MDQ2</accession>
<gene>
    <name evidence="3" type="ORF">SAMN04488128_1011064</name>
</gene>
<dbReference type="Pfam" id="PF13229">
    <property type="entry name" value="Beta_helix"/>
    <property type="match status" value="1"/>
</dbReference>
<dbReference type="InterPro" id="IPR006626">
    <property type="entry name" value="PbH1"/>
</dbReference>
<dbReference type="InterPro" id="IPR012334">
    <property type="entry name" value="Pectin_lyas_fold"/>
</dbReference>
<dbReference type="Gene3D" id="2.160.20.10">
    <property type="entry name" value="Single-stranded right-handed beta-helix, Pectin lyase-like"/>
    <property type="match status" value="1"/>
</dbReference>
<evidence type="ECO:0000313" key="3">
    <source>
        <dbReference type="EMBL" id="SJZ65063.1"/>
    </source>
</evidence>
<dbReference type="AlphaFoldDB" id="A0A1T4MDQ2"/>
<feature type="domain" description="Right handed beta helix" evidence="2">
    <location>
        <begin position="564"/>
        <end position="679"/>
    </location>
</feature>
<sequence>MKKFSMFFALLFVGTLSLYAQTAPVPAAPLNNGTGYMTHPGFTWSAVPGAASYQIMISADTAFTSILAQRAGLPVTRYVPLDPLPAGKLYWRVKTVDTAGNSSVWSPRFSFTIATPANVYTVPDNSTYAQVKAILDTAVKHTPAVVRFAANGHYALDPGTAGSFMFTYTGVNDLIIDGNQSAVTVMNHPETGFLNFRNSNRITVKGFTVDWDPLPHSLLDVIQVDNSNPNTLNIRARLRSVAGQTSPYYPAITNNPSFTTHWSWAYLLDPAHPGAVKPGVGNAFGLSPGDAAYIAGTNPAEYNIVHPGSTSGKYFAAGDILTILCRTNMGSFISTTNCTDLTFSNITNYASPMGCYYAFDGGDMKVLNCHSALKDSTRFVSANADGVHCRGNTLGPWVENASFTGNGDDGVALYNKGMVITAKNATNSLTVKSDFMNFKTGDHFDIYIPKTGNVISQNFTITSVQPNTGQGTFTVQFTPAIADTSYAAITDVNLSDQQQNAQLYNSTRRNEQFYVYNNQFTVRGRGVILRSANGAVDSNRLYNCSSPAVALYNEAAQWLNGLYSSKVTIARNHIRDCAYDNLGVDEGAITVKFKKIALQGSRYADVIAPTRPHNGIVINDNKVENFAQHGVTLFNATGSIVGNNTFISNVSGFIQPGAHYGIYFNTTDSCTIRQNNFTGETRPLTAVIQQTNSTNVVVIP</sequence>
<evidence type="ECO:0000259" key="2">
    <source>
        <dbReference type="Pfam" id="PF13229"/>
    </source>
</evidence>
<feature type="chain" id="PRO_5013001587" evidence="1">
    <location>
        <begin position="23"/>
        <end position="700"/>
    </location>
</feature>
<dbReference type="InterPro" id="IPR011050">
    <property type="entry name" value="Pectin_lyase_fold/virulence"/>
</dbReference>
<dbReference type="InterPro" id="IPR013783">
    <property type="entry name" value="Ig-like_fold"/>
</dbReference>
<keyword evidence="1" id="KW-0732">Signal</keyword>
<dbReference type="Gene3D" id="2.60.40.10">
    <property type="entry name" value="Immunoglobulins"/>
    <property type="match status" value="1"/>
</dbReference>
<organism evidence="3 4">
    <name type="scientific">Chitinophaga eiseniae</name>
    <dbReference type="NCBI Taxonomy" id="634771"/>
    <lineage>
        <taxon>Bacteria</taxon>
        <taxon>Pseudomonadati</taxon>
        <taxon>Bacteroidota</taxon>
        <taxon>Chitinophagia</taxon>
        <taxon>Chitinophagales</taxon>
        <taxon>Chitinophagaceae</taxon>
        <taxon>Chitinophaga</taxon>
    </lineage>
</organism>
<evidence type="ECO:0000313" key="4">
    <source>
        <dbReference type="Proteomes" id="UP000190367"/>
    </source>
</evidence>
<proteinExistence type="predicted"/>
<reference evidence="4" key="1">
    <citation type="submission" date="2017-02" db="EMBL/GenBank/DDBJ databases">
        <authorList>
            <person name="Varghese N."/>
            <person name="Submissions S."/>
        </authorList>
    </citation>
    <scope>NUCLEOTIDE SEQUENCE [LARGE SCALE GENOMIC DNA]</scope>
    <source>
        <strain evidence="4">DSM 22224</strain>
    </source>
</reference>
<name>A0A1T4MDQ2_9BACT</name>
<dbReference type="InterPro" id="IPR039448">
    <property type="entry name" value="Beta_helix"/>
</dbReference>
<dbReference type="Proteomes" id="UP000190367">
    <property type="component" value="Unassembled WGS sequence"/>
</dbReference>
<dbReference type="STRING" id="634771.SAMN04488128_1011064"/>